<feature type="compositionally biased region" description="Basic and acidic residues" evidence="1">
    <location>
        <begin position="31"/>
        <end position="50"/>
    </location>
</feature>
<gene>
    <name evidence="2" type="ORF">SAMN04489730_0945</name>
</gene>
<dbReference type="STRING" id="546364.SAMN04489730_0945"/>
<proteinExistence type="predicted"/>
<reference evidence="3" key="1">
    <citation type="submission" date="2016-11" db="EMBL/GenBank/DDBJ databases">
        <authorList>
            <person name="Varghese N."/>
            <person name="Submissions S."/>
        </authorList>
    </citation>
    <scope>NUCLEOTIDE SEQUENCE [LARGE SCALE GENOMIC DNA]</scope>
    <source>
        <strain evidence="3">DSM 44671</strain>
    </source>
</reference>
<protein>
    <submittedName>
        <fullName evidence="2">Uncharacterized protein</fullName>
    </submittedName>
</protein>
<dbReference type="AlphaFoldDB" id="A0A1K1PSC8"/>
<dbReference type="OrthoDB" id="3631146at2"/>
<sequence length="78" mass="8827">MNPETNPTEDAGTDGRPRVWLVAGLAAPTREPADHPPVRDDLMRRWEPRPDGTYQTADGRHHASWTELHARYDLVEVA</sequence>
<name>A0A1K1PSC8_9PSEU</name>
<feature type="region of interest" description="Disordered" evidence="1">
    <location>
        <begin position="27"/>
        <end position="58"/>
    </location>
</feature>
<dbReference type="EMBL" id="FPJG01000006">
    <property type="protein sequence ID" value="SFW50404.1"/>
    <property type="molecule type" value="Genomic_DNA"/>
</dbReference>
<evidence type="ECO:0000256" key="1">
    <source>
        <dbReference type="SAM" id="MobiDB-lite"/>
    </source>
</evidence>
<evidence type="ECO:0000313" key="2">
    <source>
        <dbReference type="EMBL" id="SFW50404.1"/>
    </source>
</evidence>
<dbReference type="RefSeq" id="WP_072475082.1">
    <property type="nucleotide sequence ID" value="NZ_FPJG01000006.1"/>
</dbReference>
<dbReference type="Proteomes" id="UP000182740">
    <property type="component" value="Unassembled WGS sequence"/>
</dbReference>
<accession>A0A1K1PSC8</accession>
<keyword evidence="3" id="KW-1185">Reference proteome</keyword>
<organism evidence="2 3">
    <name type="scientific">Amycolatopsis australiensis</name>
    <dbReference type="NCBI Taxonomy" id="546364"/>
    <lineage>
        <taxon>Bacteria</taxon>
        <taxon>Bacillati</taxon>
        <taxon>Actinomycetota</taxon>
        <taxon>Actinomycetes</taxon>
        <taxon>Pseudonocardiales</taxon>
        <taxon>Pseudonocardiaceae</taxon>
        <taxon>Amycolatopsis</taxon>
    </lineage>
</organism>
<evidence type="ECO:0000313" key="3">
    <source>
        <dbReference type="Proteomes" id="UP000182740"/>
    </source>
</evidence>